<keyword evidence="1" id="KW-0472">Membrane</keyword>
<dbReference type="Proteomes" id="UP001341281">
    <property type="component" value="Chromosome 05"/>
</dbReference>
<keyword evidence="1" id="KW-1133">Transmembrane helix</keyword>
<evidence type="ECO:0000256" key="1">
    <source>
        <dbReference type="SAM" id="Phobius"/>
    </source>
</evidence>
<keyword evidence="1" id="KW-0812">Transmembrane</keyword>
<organism evidence="2 3">
    <name type="scientific">Paspalum notatum var. saurae</name>
    <dbReference type="NCBI Taxonomy" id="547442"/>
    <lineage>
        <taxon>Eukaryota</taxon>
        <taxon>Viridiplantae</taxon>
        <taxon>Streptophyta</taxon>
        <taxon>Embryophyta</taxon>
        <taxon>Tracheophyta</taxon>
        <taxon>Spermatophyta</taxon>
        <taxon>Magnoliopsida</taxon>
        <taxon>Liliopsida</taxon>
        <taxon>Poales</taxon>
        <taxon>Poaceae</taxon>
        <taxon>PACMAD clade</taxon>
        <taxon>Panicoideae</taxon>
        <taxon>Andropogonodae</taxon>
        <taxon>Paspaleae</taxon>
        <taxon>Paspalinae</taxon>
        <taxon>Paspalum</taxon>
    </lineage>
</organism>
<accession>A0AAQ3TN62</accession>
<feature type="transmembrane region" description="Helical" evidence="1">
    <location>
        <begin position="122"/>
        <end position="142"/>
    </location>
</feature>
<dbReference type="PANTHER" id="PTHR33116:SF87">
    <property type="entry name" value="OS01G0158850 PROTEIN"/>
    <property type="match status" value="1"/>
</dbReference>
<evidence type="ECO:0000313" key="3">
    <source>
        <dbReference type="Proteomes" id="UP001341281"/>
    </source>
</evidence>
<protein>
    <submittedName>
        <fullName evidence="2">Uncharacterized protein</fullName>
    </submittedName>
</protein>
<name>A0AAQ3TN62_PASNO</name>
<gene>
    <name evidence="2" type="ORF">U9M48_024220</name>
</gene>
<dbReference type="AlphaFoldDB" id="A0AAQ3TN62"/>
<sequence length="181" mass="21350">MAKTVGTPSPILFNVVVDMLAIILTRAKYNGQICGQKNVSHCTPTCLDARLENWKGNMLSYGGKLLPLFMISFFEIPRVILKKIDYFSIPMHFRKLTNKDWKPIEDRIEKKLSNWKGNMLSYGGKLLPLFMISFFEIPRVILKKIDYFRSRLFWQNDNHKKKYTLIRWPLICFLKIKVVWS</sequence>
<dbReference type="PANTHER" id="PTHR33116">
    <property type="entry name" value="REVERSE TRANSCRIPTASE ZINC-BINDING DOMAIN-CONTAINING PROTEIN-RELATED-RELATED"/>
    <property type="match status" value="1"/>
</dbReference>
<dbReference type="EMBL" id="CP144749">
    <property type="protein sequence ID" value="WVZ76231.1"/>
    <property type="molecule type" value="Genomic_DNA"/>
</dbReference>
<feature type="transmembrane region" description="Helical" evidence="1">
    <location>
        <begin position="65"/>
        <end position="81"/>
    </location>
</feature>
<evidence type="ECO:0000313" key="2">
    <source>
        <dbReference type="EMBL" id="WVZ76231.1"/>
    </source>
</evidence>
<keyword evidence="3" id="KW-1185">Reference proteome</keyword>
<proteinExistence type="predicted"/>
<reference evidence="2 3" key="1">
    <citation type="submission" date="2024-02" db="EMBL/GenBank/DDBJ databases">
        <title>High-quality chromosome-scale genome assembly of Pensacola bahiagrass (Paspalum notatum Flugge var. saurae).</title>
        <authorList>
            <person name="Vega J.M."/>
            <person name="Podio M."/>
            <person name="Orjuela J."/>
            <person name="Siena L.A."/>
            <person name="Pessino S.C."/>
            <person name="Combes M.C."/>
            <person name="Mariac C."/>
            <person name="Albertini E."/>
            <person name="Pupilli F."/>
            <person name="Ortiz J.P.A."/>
            <person name="Leblanc O."/>
        </authorList>
    </citation>
    <scope>NUCLEOTIDE SEQUENCE [LARGE SCALE GENOMIC DNA]</scope>
    <source>
        <strain evidence="2">R1</strain>
        <tissue evidence="2">Leaf</tissue>
    </source>
</reference>